<evidence type="ECO:0000313" key="14">
    <source>
        <dbReference type="EMBL" id="CEK11936.1"/>
    </source>
</evidence>
<dbReference type="InterPro" id="IPR018495">
    <property type="entry name" value="Succ_DH_cyt_bsu_CS"/>
</dbReference>
<accession>A0A0A8UWK7</accession>
<dbReference type="GO" id="GO:0006099">
    <property type="term" value="P:tricarboxylic acid cycle"/>
    <property type="evidence" value="ECO:0007669"/>
    <property type="project" value="InterPro"/>
</dbReference>
<dbReference type="PATRIC" id="fig|449.7.peg.1482"/>
<evidence type="ECO:0000256" key="13">
    <source>
        <dbReference type="SAM" id="Phobius"/>
    </source>
</evidence>
<dbReference type="STRING" id="449.LHA_2944"/>
<evidence type="ECO:0000256" key="12">
    <source>
        <dbReference type="PIRSR" id="PIRSR000178-1"/>
    </source>
</evidence>
<dbReference type="GO" id="GO:0009055">
    <property type="term" value="F:electron transfer activity"/>
    <property type="evidence" value="ECO:0007669"/>
    <property type="project" value="InterPro"/>
</dbReference>
<dbReference type="SUPFAM" id="SSF81343">
    <property type="entry name" value="Fumarate reductase respiratory complex transmembrane subunits"/>
    <property type="match status" value="1"/>
</dbReference>
<dbReference type="Gene3D" id="1.20.1300.10">
    <property type="entry name" value="Fumarate reductase/succinate dehydrogenase, transmembrane subunit"/>
    <property type="match status" value="1"/>
</dbReference>
<dbReference type="InterPro" id="IPR014314">
    <property type="entry name" value="Succ_DH_cytb556"/>
</dbReference>
<dbReference type="PROSITE" id="PS01000">
    <property type="entry name" value="SDH_CYT_1"/>
    <property type="match status" value="1"/>
</dbReference>
<keyword evidence="6 13" id="KW-0812">Transmembrane</keyword>
<feature type="transmembrane region" description="Helical" evidence="13">
    <location>
        <begin position="28"/>
        <end position="52"/>
    </location>
</feature>
<dbReference type="InterPro" id="IPR000701">
    <property type="entry name" value="SuccDH_FuR_B_TM-su"/>
</dbReference>
<dbReference type="HOGENOM" id="CLU_094691_2_1_6"/>
<dbReference type="GO" id="GO:0046872">
    <property type="term" value="F:metal ion binding"/>
    <property type="evidence" value="ECO:0007669"/>
    <property type="project" value="UniProtKB-KW"/>
</dbReference>
<keyword evidence="10 13" id="KW-0472">Membrane</keyword>
<dbReference type="InterPro" id="IPR034804">
    <property type="entry name" value="SQR/QFR_C/D"/>
</dbReference>
<comment type="subcellular location">
    <subcellularLocation>
        <location evidence="2">Membrane</location>
        <topology evidence="2">Multi-pass membrane protein</topology>
    </subcellularLocation>
</comment>
<dbReference type="PANTHER" id="PTHR10978:SF5">
    <property type="entry name" value="SUCCINATE DEHYDROGENASE CYTOCHROME B560 SUBUNIT, MITOCHONDRIAL"/>
    <property type="match status" value="1"/>
</dbReference>
<dbReference type="PROSITE" id="PS01001">
    <property type="entry name" value="SDH_CYT_2"/>
    <property type="match status" value="1"/>
</dbReference>
<comment type="cofactor">
    <cofactor evidence="12">
        <name>heme</name>
        <dbReference type="ChEBI" id="CHEBI:30413"/>
    </cofactor>
    <text evidence="12">The heme is bound between the two transmembrane subunits.</text>
</comment>
<keyword evidence="7 12" id="KW-0479">Metal-binding</keyword>
<gene>
    <name evidence="14" type="primary">sdhC</name>
    <name evidence="14" type="ORF">LHA_2944</name>
</gene>
<evidence type="ECO:0000256" key="10">
    <source>
        <dbReference type="ARBA" id="ARBA00023136"/>
    </source>
</evidence>
<keyword evidence="15" id="KW-1185">Reference proteome</keyword>
<evidence type="ECO:0000256" key="6">
    <source>
        <dbReference type="ARBA" id="ARBA00022692"/>
    </source>
</evidence>
<dbReference type="EMBL" id="LN681225">
    <property type="protein sequence ID" value="CEK11936.1"/>
    <property type="molecule type" value="Genomic_DNA"/>
</dbReference>
<evidence type="ECO:0000256" key="5">
    <source>
        <dbReference type="ARBA" id="ARBA00022617"/>
    </source>
</evidence>
<evidence type="ECO:0000256" key="9">
    <source>
        <dbReference type="ARBA" id="ARBA00023004"/>
    </source>
</evidence>
<organism evidence="14 15">
    <name type="scientific">Legionella hackeliae</name>
    <dbReference type="NCBI Taxonomy" id="449"/>
    <lineage>
        <taxon>Bacteria</taxon>
        <taxon>Pseudomonadati</taxon>
        <taxon>Pseudomonadota</taxon>
        <taxon>Gammaproteobacteria</taxon>
        <taxon>Legionellales</taxon>
        <taxon>Legionellaceae</taxon>
        <taxon>Legionella</taxon>
    </lineage>
</organism>
<reference evidence="15" key="1">
    <citation type="submission" date="2014-09" db="EMBL/GenBank/DDBJ databases">
        <authorList>
            <person name="Gomez-Valero L."/>
        </authorList>
    </citation>
    <scope>NUCLEOTIDE SEQUENCE [LARGE SCALE GENOMIC DNA]</scope>
    <source>
        <strain evidence="15">ATCC35250</strain>
    </source>
</reference>
<dbReference type="KEGG" id="lha:LHA_2944"/>
<evidence type="ECO:0000256" key="3">
    <source>
        <dbReference type="ARBA" id="ARBA00007244"/>
    </source>
</evidence>
<comment type="function">
    <text evidence="1">Membrane-anchoring subunit of succinate dehydrogenase (SDH).</text>
</comment>
<feature type="transmembrane region" description="Helical" evidence="13">
    <location>
        <begin position="109"/>
        <end position="127"/>
    </location>
</feature>
<dbReference type="CDD" id="cd03499">
    <property type="entry name" value="SQR_TypeC_SdhC"/>
    <property type="match status" value="1"/>
</dbReference>
<comment type="subunit">
    <text evidence="11">Part of an enzyme complex containing four subunits: a flavoprotein, an iron-sulfur protein, plus two membrane-anchoring proteins, SdhC and SdhD. The complex can form homotrimers.</text>
</comment>
<dbReference type="PANTHER" id="PTHR10978">
    <property type="entry name" value="SUCCINATE DEHYDROGENASE CYTOCHROME B560 SUBUNIT"/>
    <property type="match status" value="1"/>
</dbReference>
<feature type="binding site" description="axial binding residue" evidence="12">
    <location>
        <position position="84"/>
    </location>
    <ligand>
        <name>heme</name>
        <dbReference type="ChEBI" id="CHEBI:30413"/>
        <note>ligand shared with second transmembrane subunit</note>
    </ligand>
    <ligandPart>
        <name>Fe</name>
        <dbReference type="ChEBI" id="CHEBI:18248"/>
    </ligandPart>
</feature>
<feature type="transmembrane region" description="Helical" evidence="13">
    <location>
        <begin position="72"/>
        <end position="89"/>
    </location>
</feature>
<dbReference type="NCBIfam" id="TIGR02970">
    <property type="entry name" value="succ_dehyd_cytB"/>
    <property type="match status" value="1"/>
</dbReference>
<evidence type="ECO:0000256" key="4">
    <source>
        <dbReference type="ARBA" id="ARBA00020076"/>
    </source>
</evidence>
<name>A0A0A8UWK7_LEGHA</name>
<keyword evidence="5 12" id="KW-0349">Heme</keyword>
<evidence type="ECO:0000256" key="7">
    <source>
        <dbReference type="ARBA" id="ARBA00022723"/>
    </source>
</evidence>
<sequence length="128" mass="14374">MILTVNQKRPINLDLGTMKFPPMAIASILHRISGLVLFLLMPAMLYFLAISLQSPNSFMALQQMLGQPLHKLVLWAFSAALIYHMLAGIRHLLMDLGYGEDVKSGRRSAIFVITLAIILTLLLGIWIW</sequence>
<keyword evidence="8 13" id="KW-1133">Transmembrane helix</keyword>
<evidence type="ECO:0000256" key="8">
    <source>
        <dbReference type="ARBA" id="ARBA00022989"/>
    </source>
</evidence>
<protein>
    <recommendedName>
        <fullName evidence="4">Succinate dehydrogenase cytochrome b556 subunit</fullName>
    </recommendedName>
</protein>
<evidence type="ECO:0000313" key="15">
    <source>
        <dbReference type="Proteomes" id="UP000032803"/>
    </source>
</evidence>
<dbReference type="GO" id="GO:0005886">
    <property type="term" value="C:plasma membrane"/>
    <property type="evidence" value="ECO:0007669"/>
    <property type="project" value="TreeGrafter"/>
</dbReference>
<evidence type="ECO:0000256" key="1">
    <source>
        <dbReference type="ARBA" id="ARBA00004050"/>
    </source>
</evidence>
<evidence type="ECO:0000256" key="2">
    <source>
        <dbReference type="ARBA" id="ARBA00004141"/>
    </source>
</evidence>
<proteinExistence type="inferred from homology"/>
<comment type="similarity">
    <text evidence="3">Belongs to the cytochrome b560 family.</text>
</comment>
<dbReference type="PIRSF" id="PIRSF000178">
    <property type="entry name" value="SDH_cyt_b560"/>
    <property type="match status" value="1"/>
</dbReference>
<dbReference type="Proteomes" id="UP000032803">
    <property type="component" value="Chromosome I"/>
</dbReference>
<keyword evidence="9 12" id="KW-0408">Iron</keyword>
<evidence type="ECO:0000256" key="11">
    <source>
        <dbReference type="ARBA" id="ARBA00025912"/>
    </source>
</evidence>
<dbReference type="AlphaFoldDB" id="A0A0A8UWK7"/>
<dbReference type="Pfam" id="PF01127">
    <property type="entry name" value="Sdh_cyt"/>
    <property type="match status" value="1"/>
</dbReference>